<dbReference type="SUPFAM" id="SSF57196">
    <property type="entry name" value="EGF/Laminin"/>
    <property type="match status" value="2"/>
</dbReference>
<dbReference type="GO" id="GO:0005509">
    <property type="term" value="F:calcium ion binding"/>
    <property type="evidence" value="ECO:0007669"/>
    <property type="project" value="InterPro"/>
</dbReference>
<gene>
    <name evidence="13" type="ORF">L9F63_023589</name>
</gene>
<comment type="caution">
    <text evidence="11">Lacks conserved residue(s) required for the propagation of feature annotation.</text>
</comment>
<dbReference type="SUPFAM" id="SSF57184">
    <property type="entry name" value="Growth factor receptor domain"/>
    <property type="match status" value="5"/>
</dbReference>
<dbReference type="InterPro" id="IPR026823">
    <property type="entry name" value="cEGF"/>
</dbReference>
<reference evidence="13" key="2">
    <citation type="submission" date="2023-05" db="EMBL/GenBank/DDBJ databases">
        <authorList>
            <person name="Fouks B."/>
        </authorList>
    </citation>
    <scope>NUCLEOTIDE SEQUENCE</scope>
    <source>
        <strain evidence="13">Stay&amp;Tobe</strain>
        <tissue evidence="13">Testes</tissue>
    </source>
</reference>
<dbReference type="CDD" id="cd00054">
    <property type="entry name" value="EGF_CA"/>
    <property type="match status" value="6"/>
</dbReference>
<evidence type="ECO:0000256" key="7">
    <source>
        <dbReference type="ARBA" id="ARBA00022737"/>
    </source>
</evidence>
<comment type="caution">
    <text evidence="13">The sequence shown here is derived from an EMBL/GenBank/DDBJ whole genome shotgun (WGS) entry which is preliminary data.</text>
</comment>
<keyword evidence="10" id="KW-0325">Glycoprotein</keyword>
<dbReference type="Gene3D" id="2.10.25.10">
    <property type="entry name" value="Laminin"/>
    <property type="match status" value="16"/>
</dbReference>
<feature type="domain" description="EGF-like" evidence="12">
    <location>
        <begin position="743"/>
        <end position="785"/>
    </location>
</feature>
<evidence type="ECO:0000256" key="9">
    <source>
        <dbReference type="ARBA" id="ARBA00023157"/>
    </source>
</evidence>
<accession>A0AAD8E8J2</accession>
<dbReference type="InterPro" id="IPR000152">
    <property type="entry name" value="EGF-type_Asp/Asn_hydroxyl_site"/>
</dbReference>
<dbReference type="PROSITE" id="PS50026">
    <property type="entry name" value="EGF_3"/>
    <property type="match status" value="5"/>
</dbReference>
<dbReference type="Pfam" id="PF12662">
    <property type="entry name" value="cEGF"/>
    <property type="match status" value="3"/>
</dbReference>
<evidence type="ECO:0000256" key="10">
    <source>
        <dbReference type="ARBA" id="ARBA00023180"/>
    </source>
</evidence>
<dbReference type="Proteomes" id="UP001233999">
    <property type="component" value="Unassembled WGS sequence"/>
</dbReference>
<evidence type="ECO:0000256" key="1">
    <source>
        <dbReference type="ARBA" id="ARBA00004498"/>
    </source>
</evidence>
<feature type="domain" description="EGF-like" evidence="12">
    <location>
        <begin position="702"/>
        <end position="742"/>
    </location>
</feature>
<evidence type="ECO:0000256" key="2">
    <source>
        <dbReference type="ARBA" id="ARBA00006127"/>
    </source>
</evidence>
<dbReference type="FunFam" id="2.10.25.10:FF:000008">
    <property type="entry name" value="Signal peptide, CUB domain, EGF-like 2"/>
    <property type="match status" value="1"/>
</dbReference>
<organism evidence="13 14">
    <name type="scientific">Diploptera punctata</name>
    <name type="common">Pacific beetle cockroach</name>
    <dbReference type="NCBI Taxonomy" id="6984"/>
    <lineage>
        <taxon>Eukaryota</taxon>
        <taxon>Metazoa</taxon>
        <taxon>Ecdysozoa</taxon>
        <taxon>Arthropoda</taxon>
        <taxon>Hexapoda</taxon>
        <taxon>Insecta</taxon>
        <taxon>Pterygota</taxon>
        <taxon>Neoptera</taxon>
        <taxon>Polyneoptera</taxon>
        <taxon>Dictyoptera</taxon>
        <taxon>Blattodea</taxon>
        <taxon>Blaberoidea</taxon>
        <taxon>Blaberidae</taxon>
        <taxon>Diplopterinae</taxon>
        <taxon>Diploptera</taxon>
    </lineage>
</organism>
<dbReference type="Pfam" id="PF07645">
    <property type="entry name" value="EGF_CA"/>
    <property type="match status" value="10"/>
</dbReference>
<keyword evidence="5 11" id="KW-0245">EGF-like domain</keyword>
<evidence type="ECO:0000313" key="13">
    <source>
        <dbReference type="EMBL" id="KAJ9581230.1"/>
    </source>
</evidence>
<dbReference type="PANTHER" id="PTHR24050:SF27">
    <property type="entry name" value="FIBRILLIN-1"/>
    <property type="match status" value="1"/>
</dbReference>
<comment type="similarity">
    <text evidence="2">Belongs to the fibulin family.</text>
</comment>
<keyword evidence="14" id="KW-1185">Reference proteome</keyword>
<proteinExistence type="inferred from homology"/>
<keyword evidence="7" id="KW-0677">Repeat</keyword>
<sequence>MGMGCLFQNFAFGIPWDNAYRDCCLAAQPFTSMASHVTSPTTLVSSKDKKTTIIPTPALDSLCDLLPGELCAHICVPIPGSFQCMCHEGFTLMADGKSCQHDDIPNRCKLNNPCAHKCLDTGVAIECSCHPGYQLAIDERSCIDIDECVLGIHTCESDTQVCHNEPGSYTCVNKDGSVFKPTKPETGKHGIQSNLDAAKCPLGYQYNIQSQVCDDIDECLLNTADCGINSGCQNTIGSFICVRKPVESCPPGYRFDDQLQSCSDVDECLEGLDSCKKDGLLCVNMIGNYTCQQRKESQCPAGYKYNKILSTCEDVDECVEGLHGCVPDLETCRNTVGAYECDMKCDTGYQYSHAHRMCIDINECEEGTHVCNLITEVCLNEPGGYRCGKRDNNTLSQCQAGFKYNEASKMCVDIDECLENIESVCDSNQDCRNTVGSYICVCKNGFQLDPVLRACVDVNECQVSKHNCLPTQRCDNTIGSFHCIRFTSCGTGYTLNAQTGQCEDDDECVLGTDNCRTLGPTWQCRNTYGSFRCERKRCEGKQILLNTGECKPLECPNGYEAAQHGQCIDTNECGKSNPCQRNQHCINIPGSYRCVNMLNCPVGYELNDVGTRCLDVDECSKGLHDCKNGQQCINSPGGFICQCPQGHTLNHNKECVDIDECTRFAGQICNMNSECHNTVGSYRCICKEGFKQDPKGGNSCVDVDECTDSSGLCHQNCINIWGSYRCSCNQGFTLQPDNRTCQDIDECEHFKDRNLCVGICVNEPGSYRCQCPDGYRLGANGYTCQDIDECQGGNVCRNPNEVCLNTRGGYRCNTIQCPPNFVKDPEHKNRCKRETLYCREGDTECLKLPTSYSFNFITFVSNLAIPSLGYIDLFTMRGPLWSGTNVRFKLEMLNSRAPAGISKCTKDFFWLRNTANNQAIISLAKSIEGPQEIELQLTMELFHSGIFGGAAVAKLYIFVSQYEF</sequence>
<evidence type="ECO:0000256" key="11">
    <source>
        <dbReference type="PROSITE-ProRule" id="PRU00076"/>
    </source>
</evidence>
<comment type="subcellular location">
    <subcellularLocation>
        <location evidence="1">Secreted</location>
        <location evidence="1">Extracellular space</location>
        <location evidence="1">Extracellular matrix</location>
    </subcellularLocation>
</comment>
<evidence type="ECO:0000256" key="6">
    <source>
        <dbReference type="ARBA" id="ARBA00022729"/>
    </source>
</evidence>
<evidence type="ECO:0000256" key="8">
    <source>
        <dbReference type="ARBA" id="ARBA00022837"/>
    </source>
</evidence>
<keyword evidence="3" id="KW-0964">Secreted</keyword>
<dbReference type="Pfam" id="PF14670">
    <property type="entry name" value="FXa_inhibition"/>
    <property type="match status" value="1"/>
</dbReference>
<dbReference type="PROSITE" id="PS01186">
    <property type="entry name" value="EGF_2"/>
    <property type="match status" value="3"/>
</dbReference>
<dbReference type="InterPro" id="IPR049883">
    <property type="entry name" value="NOTCH1_EGF-like"/>
</dbReference>
<feature type="domain" description="EGF-like" evidence="12">
    <location>
        <begin position="413"/>
        <end position="456"/>
    </location>
</feature>
<dbReference type="FunFam" id="2.10.25.10:FF:000038">
    <property type="entry name" value="Fibrillin 2"/>
    <property type="match status" value="2"/>
</dbReference>
<keyword evidence="4" id="KW-0272">Extracellular matrix</keyword>
<dbReference type="SMART" id="SM00181">
    <property type="entry name" value="EGF"/>
    <property type="match status" value="13"/>
</dbReference>
<dbReference type="EMBL" id="JASPKZ010007969">
    <property type="protein sequence ID" value="KAJ9581230.1"/>
    <property type="molecule type" value="Genomic_DNA"/>
</dbReference>
<name>A0AAD8E8J2_DIPPU</name>
<evidence type="ECO:0000256" key="3">
    <source>
        <dbReference type="ARBA" id="ARBA00022525"/>
    </source>
</evidence>
<dbReference type="InterPro" id="IPR009030">
    <property type="entry name" value="Growth_fac_rcpt_cys_sf"/>
</dbReference>
<protein>
    <recommendedName>
        <fullName evidence="12">EGF-like domain-containing protein</fullName>
    </recommendedName>
</protein>
<evidence type="ECO:0000313" key="14">
    <source>
        <dbReference type="Proteomes" id="UP001233999"/>
    </source>
</evidence>
<evidence type="ECO:0000256" key="5">
    <source>
        <dbReference type="ARBA" id="ARBA00022536"/>
    </source>
</evidence>
<keyword evidence="8" id="KW-0106">Calcium</keyword>
<dbReference type="PROSITE" id="PS01187">
    <property type="entry name" value="EGF_CA"/>
    <property type="match status" value="5"/>
</dbReference>
<feature type="domain" description="EGF-like" evidence="12">
    <location>
        <begin position="657"/>
        <end position="693"/>
    </location>
</feature>
<reference evidence="13" key="1">
    <citation type="journal article" date="2023" name="IScience">
        <title>Live-bearing cockroach genome reveals convergent evolutionary mechanisms linked to viviparity in insects and beyond.</title>
        <authorList>
            <person name="Fouks B."/>
            <person name="Harrison M.C."/>
            <person name="Mikhailova A.A."/>
            <person name="Marchal E."/>
            <person name="English S."/>
            <person name="Carruthers M."/>
            <person name="Jennings E.C."/>
            <person name="Chiamaka E.L."/>
            <person name="Frigard R.A."/>
            <person name="Pippel M."/>
            <person name="Attardo G.M."/>
            <person name="Benoit J.B."/>
            <person name="Bornberg-Bauer E."/>
            <person name="Tobe S.S."/>
        </authorList>
    </citation>
    <scope>NUCLEOTIDE SEQUENCE</scope>
    <source>
        <strain evidence="13">Stay&amp;Tobe</strain>
    </source>
</reference>
<dbReference type="SMART" id="SM00179">
    <property type="entry name" value="EGF_CA"/>
    <property type="match status" value="16"/>
</dbReference>
<keyword evidence="9" id="KW-1015">Disulfide bond</keyword>
<dbReference type="InterPro" id="IPR018097">
    <property type="entry name" value="EGF_Ca-bd_CS"/>
</dbReference>
<dbReference type="InterPro" id="IPR001881">
    <property type="entry name" value="EGF-like_Ca-bd_dom"/>
</dbReference>
<dbReference type="InterPro" id="IPR055088">
    <property type="entry name" value="Fibulin_C"/>
</dbReference>
<keyword evidence="6" id="KW-0732">Signal</keyword>
<dbReference type="FunFam" id="2.10.25.10:FF:000005">
    <property type="entry name" value="Fibrillin 2"/>
    <property type="match status" value="1"/>
</dbReference>
<dbReference type="PANTHER" id="PTHR24050">
    <property type="entry name" value="PA14 DOMAIN-CONTAINING PROTEIN"/>
    <property type="match status" value="1"/>
</dbReference>
<dbReference type="PROSITE" id="PS00010">
    <property type="entry name" value="ASX_HYDROXYL"/>
    <property type="match status" value="5"/>
</dbReference>
<dbReference type="AlphaFoldDB" id="A0AAD8E8J2"/>
<evidence type="ECO:0000259" key="12">
    <source>
        <dbReference type="PROSITE" id="PS50026"/>
    </source>
</evidence>
<evidence type="ECO:0000256" key="4">
    <source>
        <dbReference type="ARBA" id="ARBA00022530"/>
    </source>
</evidence>
<feature type="domain" description="EGF-like" evidence="12">
    <location>
        <begin position="615"/>
        <end position="656"/>
    </location>
</feature>
<dbReference type="Pfam" id="PF22914">
    <property type="entry name" value="Fibulin_C"/>
    <property type="match status" value="1"/>
</dbReference>
<dbReference type="FunFam" id="2.10.25.10:FF:000014">
    <property type="entry name" value="Latent-transforming growth factor beta-binding protein 3"/>
    <property type="match status" value="1"/>
</dbReference>
<dbReference type="InterPro" id="IPR000742">
    <property type="entry name" value="EGF"/>
</dbReference>
<dbReference type="InterPro" id="IPR052235">
    <property type="entry name" value="Nephronectin_domain"/>
</dbReference>